<dbReference type="PROSITE" id="PS00107">
    <property type="entry name" value="PROTEIN_KINASE_ATP"/>
    <property type="match status" value="1"/>
</dbReference>
<evidence type="ECO:0000256" key="7">
    <source>
        <dbReference type="PROSITE-ProRule" id="PRU10141"/>
    </source>
</evidence>
<dbReference type="PROSITE" id="PS00108">
    <property type="entry name" value="PROTEIN_KINASE_ST"/>
    <property type="match status" value="1"/>
</dbReference>
<proteinExistence type="predicted"/>
<protein>
    <recommendedName>
        <fullName evidence="1">non-specific serine/threonine protein kinase</fullName>
        <ecNumber evidence="1">2.7.11.1</ecNumber>
    </recommendedName>
</protein>
<accession>A0ABV3FRN9</accession>
<evidence type="ECO:0000313" key="9">
    <source>
        <dbReference type="EMBL" id="MEV0708096.1"/>
    </source>
</evidence>
<evidence type="ECO:0000256" key="6">
    <source>
        <dbReference type="ARBA" id="ARBA00022840"/>
    </source>
</evidence>
<keyword evidence="2" id="KW-0723">Serine/threonine-protein kinase</keyword>
<dbReference type="InterPro" id="IPR036366">
    <property type="entry name" value="PGBDSf"/>
</dbReference>
<dbReference type="InterPro" id="IPR036365">
    <property type="entry name" value="PGBD-like_sf"/>
</dbReference>
<evidence type="ECO:0000256" key="1">
    <source>
        <dbReference type="ARBA" id="ARBA00012513"/>
    </source>
</evidence>
<dbReference type="GO" id="GO:0016301">
    <property type="term" value="F:kinase activity"/>
    <property type="evidence" value="ECO:0007669"/>
    <property type="project" value="UniProtKB-KW"/>
</dbReference>
<dbReference type="Gene3D" id="3.30.200.20">
    <property type="entry name" value="Phosphorylase Kinase, domain 1"/>
    <property type="match status" value="1"/>
</dbReference>
<dbReference type="Pfam" id="PF00069">
    <property type="entry name" value="Pkinase"/>
    <property type="match status" value="1"/>
</dbReference>
<reference evidence="9 10" key="1">
    <citation type="submission" date="2024-06" db="EMBL/GenBank/DDBJ databases">
        <title>The Natural Products Discovery Center: Release of the First 8490 Sequenced Strains for Exploring Actinobacteria Biosynthetic Diversity.</title>
        <authorList>
            <person name="Kalkreuter E."/>
            <person name="Kautsar S.A."/>
            <person name="Yang D."/>
            <person name="Bader C.D."/>
            <person name="Teijaro C.N."/>
            <person name="Fluegel L."/>
            <person name="Davis C.M."/>
            <person name="Simpson J.R."/>
            <person name="Lauterbach L."/>
            <person name="Steele A.D."/>
            <person name="Gui C."/>
            <person name="Meng S."/>
            <person name="Li G."/>
            <person name="Viehrig K."/>
            <person name="Ye F."/>
            <person name="Su P."/>
            <person name="Kiefer A.F."/>
            <person name="Nichols A."/>
            <person name="Cepeda A.J."/>
            <person name="Yan W."/>
            <person name="Fan B."/>
            <person name="Jiang Y."/>
            <person name="Adhikari A."/>
            <person name="Zheng C.-J."/>
            <person name="Schuster L."/>
            <person name="Cowan T.M."/>
            <person name="Smanski M.J."/>
            <person name="Chevrette M.G."/>
            <person name="De Carvalho L.P.S."/>
            <person name="Shen B."/>
        </authorList>
    </citation>
    <scope>NUCLEOTIDE SEQUENCE [LARGE SCALE GENOMIC DNA]</scope>
    <source>
        <strain evidence="9 10">NPDC050403</strain>
    </source>
</reference>
<dbReference type="SUPFAM" id="SSF56112">
    <property type="entry name" value="Protein kinase-like (PK-like)"/>
    <property type="match status" value="1"/>
</dbReference>
<keyword evidence="6 7" id="KW-0067">ATP-binding</keyword>
<organism evidence="9 10">
    <name type="scientific">Nocardia aurea</name>
    <dbReference type="NCBI Taxonomy" id="2144174"/>
    <lineage>
        <taxon>Bacteria</taxon>
        <taxon>Bacillati</taxon>
        <taxon>Actinomycetota</taxon>
        <taxon>Actinomycetes</taxon>
        <taxon>Mycobacteriales</taxon>
        <taxon>Nocardiaceae</taxon>
        <taxon>Nocardia</taxon>
    </lineage>
</organism>
<dbReference type="InterPro" id="IPR011009">
    <property type="entry name" value="Kinase-like_dom_sf"/>
</dbReference>
<dbReference type="Gene3D" id="1.10.510.10">
    <property type="entry name" value="Transferase(Phosphotransferase) domain 1"/>
    <property type="match status" value="1"/>
</dbReference>
<evidence type="ECO:0000313" key="10">
    <source>
        <dbReference type="Proteomes" id="UP001551695"/>
    </source>
</evidence>
<dbReference type="PANTHER" id="PTHR43289:SF6">
    <property type="entry name" value="SERINE_THREONINE-PROTEIN KINASE NEKL-3"/>
    <property type="match status" value="1"/>
</dbReference>
<feature type="binding site" evidence="7">
    <location>
        <position position="41"/>
    </location>
    <ligand>
        <name>ATP</name>
        <dbReference type="ChEBI" id="CHEBI:30616"/>
    </ligand>
</feature>
<dbReference type="EC" id="2.7.11.1" evidence="1"/>
<dbReference type="Proteomes" id="UP001551695">
    <property type="component" value="Unassembled WGS sequence"/>
</dbReference>
<keyword evidence="3" id="KW-0808">Transferase</keyword>
<dbReference type="PROSITE" id="PS50011">
    <property type="entry name" value="PROTEIN_KINASE_DOM"/>
    <property type="match status" value="1"/>
</dbReference>
<dbReference type="Pfam" id="PF01471">
    <property type="entry name" value="PG_binding_1"/>
    <property type="match status" value="1"/>
</dbReference>
<evidence type="ECO:0000256" key="3">
    <source>
        <dbReference type="ARBA" id="ARBA00022679"/>
    </source>
</evidence>
<dbReference type="InterPro" id="IPR008271">
    <property type="entry name" value="Ser/Thr_kinase_AS"/>
</dbReference>
<evidence type="ECO:0000256" key="4">
    <source>
        <dbReference type="ARBA" id="ARBA00022741"/>
    </source>
</evidence>
<keyword evidence="4 7" id="KW-0547">Nucleotide-binding</keyword>
<dbReference type="InterPro" id="IPR002477">
    <property type="entry name" value="Peptidoglycan-bd-like"/>
</dbReference>
<gene>
    <name evidence="9" type="ORF">AB0I48_11065</name>
</gene>
<evidence type="ECO:0000256" key="5">
    <source>
        <dbReference type="ARBA" id="ARBA00022777"/>
    </source>
</evidence>
<dbReference type="Gene3D" id="1.10.101.10">
    <property type="entry name" value="PGBD-like superfamily/PGBD"/>
    <property type="match status" value="1"/>
</dbReference>
<keyword evidence="5 9" id="KW-0418">Kinase</keyword>
<dbReference type="InterPro" id="IPR000719">
    <property type="entry name" value="Prot_kinase_dom"/>
</dbReference>
<dbReference type="CDD" id="cd14014">
    <property type="entry name" value="STKc_PknB_like"/>
    <property type="match status" value="1"/>
</dbReference>
<dbReference type="SUPFAM" id="SSF47090">
    <property type="entry name" value="PGBD-like"/>
    <property type="match status" value="1"/>
</dbReference>
<dbReference type="SMART" id="SM00220">
    <property type="entry name" value="S_TKc"/>
    <property type="match status" value="1"/>
</dbReference>
<feature type="domain" description="Protein kinase" evidence="8">
    <location>
        <begin position="12"/>
        <end position="272"/>
    </location>
</feature>
<dbReference type="PANTHER" id="PTHR43289">
    <property type="entry name" value="MITOGEN-ACTIVATED PROTEIN KINASE KINASE KINASE 20-RELATED"/>
    <property type="match status" value="1"/>
</dbReference>
<sequence length="460" mass="49514">MLLRPGQIFAGYSIVRPLGSGGMGAVYLAEDPVLPRRVALKVLDDRLGANHRYRSIFRREAELVCRLNHPNVVSVYNRGEDGDALWMAMQYVDGTDASELMRGEPGGLAPDRAARIICDAAKGLRHAHAQNLLHRDVKPSNILVTEGDDGERALIADFGLARSVEEAETVTETGWRACTPAFAAPEVLRGLAVDRRADIYSLGATLSALITGTNPTGSPGGAPTVLDSPAPVRVRPDVPPELEEVIARSMAHEPERRYQTCAEFVRAVELAVTDSVGGQRRSRFPDPAPVPHRRIAAIGAILVAVAAAMTIALWPTAHRSDGAAPTTPLPTTTGQAVASGVRTGLLRCYWRTKVPIDTEFFLELPSGAPDRDDPSCALNEGDRGNSVMALRRALTMCHGIEMDATTVYDTPVKRAVRHLQVDHGATADGIYGPQTRALAIRWPVFRGPDGTFDGRCLPAP</sequence>
<dbReference type="EMBL" id="JBFAKC010000004">
    <property type="protein sequence ID" value="MEV0708096.1"/>
    <property type="molecule type" value="Genomic_DNA"/>
</dbReference>
<name>A0ABV3FRN9_9NOCA</name>
<dbReference type="InterPro" id="IPR017441">
    <property type="entry name" value="Protein_kinase_ATP_BS"/>
</dbReference>
<evidence type="ECO:0000259" key="8">
    <source>
        <dbReference type="PROSITE" id="PS50011"/>
    </source>
</evidence>
<dbReference type="RefSeq" id="WP_357782373.1">
    <property type="nucleotide sequence ID" value="NZ_JBFAKC010000004.1"/>
</dbReference>
<keyword evidence="10" id="KW-1185">Reference proteome</keyword>
<comment type="caution">
    <text evidence="9">The sequence shown here is derived from an EMBL/GenBank/DDBJ whole genome shotgun (WGS) entry which is preliminary data.</text>
</comment>
<evidence type="ECO:0000256" key="2">
    <source>
        <dbReference type="ARBA" id="ARBA00022527"/>
    </source>
</evidence>